<dbReference type="GO" id="GO:0016020">
    <property type="term" value="C:membrane"/>
    <property type="evidence" value="ECO:0007669"/>
    <property type="project" value="TreeGrafter"/>
</dbReference>
<keyword evidence="2" id="KW-0223">Dioxygenase</keyword>
<evidence type="ECO:0000313" key="7">
    <source>
        <dbReference type="Proteomes" id="UP000654075"/>
    </source>
</evidence>
<evidence type="ECO:0000256" key="3">
    <source>
        <dbReference type="ARBA" id="ARBA00023002"/>
    </source>
</evidence>
<keyword evidence="3" id="KW-0560">Oxidoreductase</keyword>
<sequence>MSACAATSSDGGLRLRQRRHRRPTAAPHGRARRPLRIVAAILALVLPVANSAEAPKLAFEYSPESDLYNQGKAVEYFEEKFYRDHKTWALDDLTLQEVDVLRSRALTEPVLALAAAQVLYMFAWFRPAGQMIRSNIVAAAQMFERSIEVGGCDPVLPSEVWVESACDIRWGMSALLYQWLGETEGDDTVQQEAFAQRADLLLQGLTQHPRFSRVRDKWKSPYHINFNSLRFPDAPSRPLWDASKVPLAMWLEQNHHIFKAELEPLIFDPRNIFEQLRRADGSKECLATPGGWDTVRIVRYGHWYDAFCQLAPQTCELLASRPEISNCSFVNANYQVLYPNSHLKPHFGNAPRLAAHLPVLAPEPLRASMTVGGEQTLWVEGKVVVFDDTFPHAVSHWGTAPRYVLNIWFCHPCDENNAHMQTCPEA</sequence>
<comment type="similarity">
    <text evidence="1">Belongs to the aspartyl/asparaginyl beta-hydroxylase family.</text>
</comment>
<keyword evidence="7" id="KW-1185">Reference proteome</keyword>
<reference evidence="6" key="1">
    <citation type="submission" date="2021-02" db="EMBL/GenBank/DDBJ databases">
        <authorList>
            <person name="Dougan E. K."/>
            <person name="Rhodes N."/>
            <person name="Thang M."/>
            <person name="Chan C."/>
        </authorList>
    </citation>
    <scope>NUCLEOTIDE SEQUENCE</scope>
</reference>
<dbReference type="Gene3D" id="2.60.120.330">
    <property type="entry name" value="B-lactam Antibiotic, Isopenicillin N Synthase, Chain"/>
    <property type="match status" value="1"/>
</dbReference>
<feature type="domain" description="Aspartyl/asparaginy/proline hydroxylase" evidence="5">
    <location>
        <begin position="252"/>
        <end position="412"/>
    </location>
</feature>
<dbReference type="PANTHER" id="PTHR46332">
    <property type="entry name" value="ASPARTATE BETA-HYDROXYLASE DOMAIN-CONTAINING PROTEIN 2"/>
    <property type="match status" value="1"/>
</dbReference>
<organism evidence="6 7">
    <name type="scientific">Polarella glacialis</name>
    <name type="common">Dinoflagellate</name>
    <dbReference type="NCBI Taxonomy" id="89957"/>
    <lineage>
        <taxon>Eukaryota</taxon>
        <taxon>Sar</taxon>
        <taxon>Alveolata</taxon>
        <taxon>Dinophyceae</taxon>
        <taxon>Suessiales</taxon>
        <taxon>Suessiaceae</taxon>
        <taxon>Polarella</taxon>
    </lineage>
</organism>
<feature type="compositionally biased region" description="Basic residues" evidence="4">
    <location>
        <begin position="15"/>
        <end position="30"/>
    </location>
</feature>
<proteinExistence type="inferred from homology"/>
<evidence type="ECO:0000256" key="1">
    <source>
        <dbReference type="ARBA" id="ARBA00007730"/>
    </source>
</evidence>
<dbReference type="InterPro" id="IPR027443">
    <property type="entry name" value="IPNS-like_sf"/>
</dbReference>
<protein>
    <recommendedName>
        <fullName evidence="5">Aspartyl/asparaginy/proline hydroxylase domain-containing protein</fullName>
    </recommendedName>
</protein>
<dbReference type="EMBL" id="CAJNNV010028154">
    <property type="protein sequence ID" value="CAE8623381.1"/>
    <property type="molecule type" value="Genomic_DNA"/>
</dbReference>
<feature type="compositionally biased region" description="Polar residues" evidence="4">
    <location>
        <begin position="1"/>
        <end position="10"/>
    </location>
</feature>
<dbReference type="GO" id="GO:0051213">
    <property type="term" value="F:dioxygenase activity"/>
    <property type="evidence" value="ECO:0007669"/>
    <property type="project" value="UniProtKB-KW"/>
</dbReference>
<dbReference type="InterPro" id="IPR007803">
    <property type="entry name" value="Asp/Arg/Pro-Hydrxlase"/>
</dbReference>
<dbReference type="OrthoDB" id="438431at2759"/>
<name>A0A813GEJ9_POLGL</name>
<dbReference type="PANTHER" id="PTHR46332:SF5">
    <property type="entry name" value="ASPARTATE BETA-HYDROXYLASE DOMAIN CONTAINING 2"/>
    <property type="match status" value="1"/>
</dbReference>
<evidence type="ECO:0000256" key="4">
    <source>
        <dbReference type="SAM" id="MobiDB-lite"/>
    </source>
</evidence>
<dbReference type="AlphaFoldDB" id="A0A813GEJ9"/>
<dbReference type="OMA" id="PEINECK"/>
<evidence type="ECO:0000259" key="5">
    <source>
        <dbReference type="Pfam" id="PF05118"/>
    </source>
</evidence>
<gene>
    <name evidence="6" type="ORF">PGLA1383_LOCUS40643</name>
</gene>
<accession>A0A813GEJ9</accession>
<dbReference type="Pfam" id="PF05118">
    <property type="entry name" value="Asp_Arg_Hydrox"/>
    <property type="match status" value="1"/>
</dbReference>
<evidence type="ECO:0000256" key="2">
    <source>
        <dbReference type="ARBA" id="ARBA00022964"/>
    </source>
</evidence>
<dbReference type="SUPFAM" id="SSF51197">
    <property type="entry name" value="Clavaminate synthase-like"/>
    <property type="match status" value="1"/>
</dbReference>
<evidence type="ECO:0000313" key="6">
    <source>
        <dbReference type="EMBL" id="CAE8623381.1"/>
    </source>
</evidence>
<dbReference type="InterPro" id="IPR051821">
    <property type="entry name" value="Asp/Asn_beta-hydroxylase"/>
</dbReference>
<comment type="caution">
    <text evidence="6">The sequence shown here is derived from an EMBL/GenBank/DDBJ whole genome shotgun (WGS) entry which is preliminary data.</text>
</comment>
<feature type="region of interest" description="Disordered" evidence="4">
    <location>
        <begin position="1"/>
        <end position="30"/>
    </location>
</feature>
<dbReference type="Proteomes" id="UP000654075">
    <property type="component" value="Unassembled WGS sequence"/>
</dbReference>